<dbReference type="InterPro" id="IPR004045">
    <property type="entry name" value="Glutathione_S-Trfase_N"/>
</dbReference>
<sequence>MTDDTDKSIVLYHYNASPYARKIVMYLALRGLPYSEVKQPVIMPRPDLQAIGVEYRRIPIMAIGKDVYCDTRIIIQKLEELFPNDKLGSTTPEGRALQKLFEIWHTEGPLFFRGVRSMPTKNFTDPAFRKDREQMTGSSWTAEDLERAKPEAHIYMRNLYNMLENLLADDRTWVLKTNRPGLIDIEASWLLMWLRGAKALPESLFSRAIFPKTFAWIERFDAVLQSARMQSPKPKQLEGATAAKQILSSSFAEGEGGVPSTDPQKLRKGDHVELYPTDSGFNNKDHGQLVSLTDQEIVISLNNGLRLHTPRSGFRVRQVDSKL</sequence>
<evidence type="ECO:0000313" key="3">
    <source>
        <dbReference type="EMBL" id="KAK5083034.1"/>
    </source>
</evidence>
<evidence type="ECO:0000313" key="4">
    <source>
        <dbReference type="Proteomes" id="UP001309876"/>
    </source>
</evidence>
<feature type="region of interest" description="Disordered" evidence="1">
    <location>
        <begin position="252"/>
        <end position="280"/>
    </location>
</feature>
<name>A0AAN7Y9G8_9EURO</name>
<dbReference type="SUPFAM" id="SSF47616">
    <property type="entry name" value="GST C-terminal domain-like"/>
    <property type="match status" value="1"/>
</dbReference>
<dbReference type="InterPro" id="IPR058268">
    <property type="entry name" value="DUF7962"/>
</dbReference>
<dbReference type="Proteomes" id="UP001309876">
    <property type="component" value="Unassembled WGS sequence"/>
</dbReference>
<dbReference type="InterPro" id="IPR036249">
    <property type="entry name" value="Thioredoxin-like_sf"/>
</dbReference>
<dbReference type="Pfam" id="PF13417">
    <property type="entry name" value="GST_N_3"/>
    <property type="match status" value="1"/>
</dbReference>
<feature type="domain" description="GST N-terminal" evidence="2">
    <location>
        <begin position="7"/>
        <end position="86"/>
    </location>
</feature>
<proteinExistence type="predicted"/>
<dbReference type="CDD" id="cd00570">
    <property type="entry name" value="GST_N_family"/>
    <property type="match status" value="1"/>
</dbReference>
<dbReference type="Pfam" id="PF25907">
    <property type="entry name" value="DUF7962"/>
    <property type="match status" value="1"/>
</dbReference>
<organism evidence="3 4">
    <name type="scientific">Lithohypha guttulata</name>
    <dbReference type="NCBI Taxonomy" id="1690604"/>
    <lineage>
        <taxon>Eukaryota</taxon>
        <taxon>Fungi</taxon>
        <taxon>Dikarya</taxon>
        <taxon>Ascomycota</taxon>
        <taxon>Pezizomycotina</taxon>
        <taxon>Eurotiomycetes</taxon>
        <taxon>Chaetothyriomycetidae</taxon>
        <taxon>Chaetothyriales</taxon>
        <taxon>Trichomeriaceae</taxon>
        <taxon>Lithohypha</taxon>
    </lineage>
</organism>
<feature type="compositionally biased region" description="Basic and acidic residues" evidence="1">
    <location>
        <begin position="264"/>
        <end position="273"/>
    </location>
</feature>
<dbReference type="SUPFAM" id="SSF52833">
    <property type="entry name" value="Thioredoxin-like"/>
    <property type="match status" value="1"/>
</dbReference>
<reference evidence="3 4" key="1">
    <citation type="submission" date="2023-08" db="EMBL/GenBank/DDBJ databases">
        <title>Black Yeasts Isolated from many extreme environments.</title>
        <authorList>
            <person name="Coleine C."/>
            <person name="Stajich J.E."/>
            <person name="Selbmann L."/>
        </authorList>
    </citation>
    <scope>NUCLEOTIDE SEQUENCE [LARGE SCALE GENOMIC DNA]</scope>
    <source>
        <strain evidence="3 4">CCFEE 5910</strain>
    </source>
</reference>
<dbReference type="AlphaFoldDB" id="A0AAN7Y9G8"/>
<gene>
    <name evidence="3" type="ORF">LTR05_006916</name>
</gene>
<dbReference type="Gene3D" id="3.40.30.110">
    <property type="match status" value="2"/>
</dbReference>
<dbReference type="InterPro" id="IPR036282">
    <property type="entry name" value="Glutathione-S-Trfase_C_sf"/>
</dbReference>
<evidence type="ECO:0000259" key="2">
    <source>
        <dbReference type="PROSITE" id="PS50404"/>
    </source>
</evidence>
<protein>
    <recommendedName>
        <fullName evidence="2">GST N-terminal domain-containing protein</fullName>
    </recommendedName>
</protein>
<evidence type="ECO:0000256" key="1">
    <source>
        <dbReference type="SAM" id="MobiDB-lite"/>
    </source>
</evidence>
<keyword evidence="4" id="KW-1185">Reference proteome</keyword>
<comment type="caution">
    <text evidence="3">The sequence shown here is derived from an EMBL/GenBank/DDBJ whole genome shotgun (WGS) entry which is preliminary data.</text>
</comment>
<dbReference type="PROSITE" id="PS50404">
    <property type="entry name" value="GST_NTER"/>
    <property type="match status" value="1"/>
</dbReference>
<dbReference type="EMBL" id="JAVRRJ010000007">
    <property type="protein sequence ID" value="KAK5083034.1"/>
    <property type="molecule type" value="Genomic_DNA"/>
</dbReference>
<accession>A0AAN7Y9G8</accession>